<name>A0A2P2KAW5_RHIMU</name>
<organism evidence="1">
    <name type="scientific">Rhizophora mucronata</name>
    <name type="common">Asiatic mangrove</name>
    <dbReference type="NCBI Taxonomy" id="61149"/>
    <lineage>
        <taxon>Eukaryota</taxon>
        <taxon>Viridiplantae</taxon>
        <taxon>Streptophyta</taxon>
        <taxon>Embryophyta</taxon>
        <taxon>Tracheophyta</taxon>
        <taxon>Spermatophyta</taxon>
        <taxon>Magnoliopsida</taxon>
        <taxon>eudicotyledons</taxon>
        <taxon>Gunneridae</taxon>
        <taxon>Pentapetalae</taxon>
        <taxon>rosids</taxon>
        <taxon>fabids</taxon>
        <taxon>Malpighiales</taxon>
        <taxon>Rhizophoraceae</taxon>
        <taxon>Rhizophora</taxon>
    </lineage>
</organism>
<protein>
    <submittedName>
        <fullName evidence="1">Uncharacterized protein</fullName>
    </submittedName>
</protein>
<sequence>MVLEASKRLSWSGNRVQLLTACLGQQNVLSSLDKTSKQLNFLPLESEPSVQRKKNLNFLHLESKPSLI</sequence>
<dbReference type="EMBL" id="GGEC01022356">
    <property type="protein sequence ID" value="MBX02840.1"/>
    <property type="molecule type" value="Transcribed_RNA"/>
</dbReference>
<accession>A0A2P2KAW5</accession>
<evidence type="ECO:0000313" key="1">
    <source>
        <dbReference type="EMBL" id="MBX02840.1"/>
    </source>
</evidence>
<proteinExistence type="predicted"/>
<reference evidence="1" key="1">
    <citation type="submission" date="2018-02" db="EMBL/GenBank/DDBJ databases">
        <title>Rhizophora mucronata_Transcriptome.</title>
        <authorList>
            <person name="Meera S.P."/>
            <person name="Sreeshan A."/>
            <person name="Augustine A."/>
        </authorList>
    </citation>
    <scope>NUCLEOTIDE SEQUENCE</scope>
    <source>
        <tissue evidence="1">Leaf</tissue>
    </source>
</reference>
<dbReference type="AlphaFoldDB" id="A0A2P2KAW5"/>